<dbReference type="InterPro" id="IPR011989">
    <property type="entry name" value="ARM-like"/>
</dbReference>
<evidence type="ECO:0000313" key="8">
    <source>
        <dbReference type="EMBL" id="SCZ87643.1"/>
    </source>
</evidence>
<dbReference type="STRING" id="289078.A0A2X0LWS0"/>
<reference evidence="9" key="1">
    <citation type="submission" date="2016-10" db="EMBL/GenBank/DDBJ databases">
        <authorList>
            <person name="Jeantristanb JTB J.-T."/>
            <person name="Ricardo R."/>
        </authorList>
    </citation>
    <scope>NUCLEOTIDE SEQUENCE [LARGE SCALE GENOMIC DNA]</scope>
</reference>
<dbReference type="Gene3D" id="1.25.10.10">
    <property type="entry name" value="Leucine-rich Repeat Variant"/>
    <property type="match status" value="1"/>
</dbReference>
<dbReference type="InterPro" id="IPR024687">
    <property type="entry name" value="MMS19_C"/>
</dbReference>
<evidence type="ECO:0000256" key="2">
    <source>
        <dbReference type="ARBA" id="ARBA00009340"/>
    </source>
</evidence>
<evidence type="ECO:0000256" key="4">
    <source>
        <dbReference type="ARBA" id="ARBA00023242"/>
    </source>
</evidence>
<evidence type="ECO:0000313" key="9">
    <source>
        <dbReference type="Proteomes" id="UP000249723"/>
    </source>
</evidence>
<dbReference type="GO" id="GO:0051604">
    <property type="term" value="P:protein maturation"/>
    <property type="evidence" value="ECO:0007669"/>
    <property type="project" value="UniProtKB-UniRule"/>
</dbReference>
<keyword evidence="3" id="KW-0677">Repeat</keyword>
<comment type="function">
    <text evidence="5">Key component of the cytosolic iron-sulfur protein assembly (CIA) complex, a multiprotein complex that mediates the incorporation of iron-sulfur cluster into apoproteins specifically involved in DNA metabolism and genomic integrity. In the CIA complex, MMS19 acts as an adapter between early-acting CIA components and a subset of cellular target iron-sulfur proteins.</text>
</comment>
<dbReference type="SUPFAM" id="SSF48371">
    <property type="entry name" value="ARM repeat"/>
    <property type="match status" value="1"/>
</dbReference>
<keyword evidence="5" id="KW-0234">DNA repair</keyword>
<protein>
    <recommendedName>
        <fullName evidence="5">MMS19 nucleotide excision repair protein</fullName>
    </recommendedName>
</protein>
<name>A0A2X0LWS0_9BASI</name>
<dbReference type="GO" id="GO:0005634">
    <property type="term" value="C:nucleus"/>
    <property type="evidence" value="ECO:0007669"/>
    <property type="project" value="UniProtKB-SubCell"/>
</dbReference>
<evidence type="ECO:0000256" key="5">
    <source>
        <dbReference type="RuleBase" id="RU367072"/>
    </source>
</evidence>
<dbReference type="InterPro" id="IPR039920">
    <property type="entry name" value="MMS19"/>
</dbReference>
<evidence type="ECO:0000256" key="3">
    <source>
        <dbReference type="ARBA" id="ARBA00022737"/>
    </source>
</evidence>
<proteinExistence type="inferred from homology"/>
<dbReference type="EMBL" id="FMWP01000010">
    <property type="protein sequence ID" value="SCZ87643.1"/>
    <property type="molecule type" value="Genomic_DNA"/>
</dbReference>
<evidence type="ECO:0000259" key="6">
    <source>
        <dbReference type="Pfam" id="PF12460"/>
    </source>
</evidence>
<dbReference type="GO" id="GO:0097361">
    <property type="term" value="C:cytosolic [4Fe-4S] assembly targeting complex"/>
    <property type="evidence" value="ECO:0007669"/>
    <property type="project" value="UniProtKB-UniRule"/>
</dbReference>
<dbReference type="PANTHER" id="PTHR12891">
    <property type="entry name" value="DNA REPAIR/TRANSCRIPTION PROTEIN MET18/MMS19"/>
    <property type="match status" value="1"/>
</dbReference>
<dbReference type="AlphaFoldDB" id="A0A2X0LWS0"/>
<sequence>MATSIDQLAALVRSYSVEDDPSASTIPTRIADGLDRQQYKLIELVKSLRELLIAEHDQTRAKGQLMQPVRTQLAMEQPTRNETASGQQCSSDYLFAPGVSLLSRVVAEIDRSQLDRQSTNTLTTFFADKLSDKPLLLSCASALAALTESPTFGTGEGVQVARALFASIDLQTYPQASRFVVYQLVDALMSRSRPALKRLGREFIKGYSRMVEGEKDPRNLMLSFNLIRVILLEFDLTGSIEDLFDVTFCYFPITFNPPKDDPYGITSEDLIVALRSVASALSTPNGVIYHQRLPCFQRHCLSATPYFGKLALPLFLDKMQAASEKAKPHLHQRQTLQALITCFPIYGAAVCGEWAGRFSEALSIEVFHATDSSMMKLALECLRALYSTLYPDTSPVSITTTTLQSDEKDGDAEMPAADADEITKSAPAPTGVEGIAIKVVQNSLDELREPDKSNAKPAVKILNALICSSDRLAAYVLSVTVPQLLNLYKDPDEIALRAPTLACLADLLSSLSPLETPAPLISTAPADAPISFPPPTLPHAEGASPLEPFRDELLSVLTSGSRSASSRAPAMDGLVRLVRVPEFLAPPEVEYCISAIDDVLIGGADAESSSSFTEDDYENALDGLVLLAALHPRTVESSTLPKLFERLPTSAETVPFHKSLESTRYRKALEALAALCAMHPDLFEILSLRLLARLEGIISTPTPEVTPSVLLYAHHLLTTLKAVLKTKVEREDDDVVKYIEKFAPRLLGLFILPTVGPSSGLNGIVTDVRLLHDVAAIITVIVQRLDAGRQTRFAADVSAAFHSGQLEALLGESVKSAPTKVAFDPLGNGPTAQRNLILLYTASLVPIRPAVKLSPEQDINDLVRGTLRRSVQAEDEIQRIANLHLLGSLVNKRAPELVPCFEKDLSTFWTDNIEGGPASTRVIALRAWLWIAKGLIVRSEQRGYDMVSKIVGLFDDEVLGNAAAQALGVIADESDQVLSKDNFAVLRLLYKQRFCSFVLPKIVAGHDEASGNPSVLAVRLVALSGLLNHIPKQLTLTELPRLLPLLISALDLPDPLLRANVIDSLKTLTLEETLSETLELNIPSIVNKLIKSLANEIGSSKELITLRSSCLSFLQVLPAQVPYHVLHPQKPMVLKQLAQSVDDPKKQVRKLAVDCRSAWFTYAG</sequence>
<accession>A0A2X0LWS0</accession>
<dbReference type="Proteomes" id="UP000249723">
    <property type="component" value="Unassembled WGS sequence"/>
</dbReference>
<keyword evidence="9" id="KW-1185">Reference proteome</keyword>
<dbReference type="Pfam" id="PF14500">
    <property type="entry name" value="MMS19_N"/>
    <property type="match status" value="2"/>
</dbReference>
<dbReference type="GO" id="GO:0016226">
    <property type="term" value="P:iron-sulfur cluster assembly"/>
    <property type="evidence" value="ECO:0007669"/>
    <property type="project" value="UniProtKB-UniRule"/>
</dbReference>
<comment type="similarity">
    <text evidence="2 5">Belongs to the MET18/MMS19 family.</text>
</comment>
<organism evidence="8 9">
    <name type="scientific">Microbotryum saponariae</name>
    <dbReference type="NCBI Taxonomy" id="289078"/>
    <lineage>
        <taxon>Eukaryota</taxon>
        <taxon>Fungi</taxon>
        <taxon>Dikarya</taxon>
        <taxon>Basidiomycota</taxon>
        <taxon>Pucciniomycotina</taxon>
        <taxon>Microbotryomycetes</taxon>
        <taxon>Microbotryales</taxon>
        <taxon>Microbotryaceae</taxon>
        <taxon>Microbotryum</taxon>
    </lineage>
</organism>
<gene>
    <name evidence="8" type="ORF">BZ3500_MVSOF-1268-A1-R1_CHR2-2G05109</name>
</gene>
<feature type="domain" description="MMS19 N-terminal" evidence="7">
    <location>
        <begin position="98"/>
        <end position="280"/>
    </location>
</feature>
<feature type="domain" description="MMS19 C-terminal" evidence="6">
    <location>
        <begin position="669"/>
        <end position="1118"/>
    </location>
</feature>
<keyword evidence="4 5" id="KW-0539">Nucleus</keyword>
<evidence type="ECO:0000259" key="7">
    <source>
        <dbReference type="Pfam" id="PF14500"/>
    </source>
</evidence>
<dbReference type="GO" id="GO:0006281">
    <property type="term" value="P:DNA repair"/>
    <property type="evidence" value="ECO:0007669"/>
    <property type="project" value="UniProtKB-UniRule"/>
</dbReference>
<keyword evidence="5" id="KW-0227">DNA damage</keyword>
<evidence type="ECO:0000256" key="1">
    <source>
        <dbReference type="ARBA" id="ARBA00004123"/>
    </source>
</evidence>
<dbReference type="Pfam" id="PF12460">
    <property type="entry name" value="MMS19_C"/>
    <property type="match status" value="1"/>
</dbReference>
<comment type="subcellular location">
    <subcellularLocation>
        <location evidence="1 5">Nucleus</location>
    </subcellularLocation>
</comment>
<feature type="domain" description="MMS19 N-terminal" evidence="7">
    <location>
        <begin position="298"/>
        <end position="368"/>
    </location>
</feature>
<dbReference type="InterPro" id="IPR029240">
    <property type="entry name" value="MMS19_N"/>
</dbReference>
<dbReference type="InterPro" id="IPR016024">
    <property type="entry name" value="ARM-type_fold"/>
</dbReference>
<dbReference type="PANTHER" id="PTHR12891:SF0">
    <property type="entry name" value="MMS19 NUCLEOTIDE EXCISION REPAIR PROTEIN HOMOLOG"/>
    <property type="match status" value="1"/>
</dbReference>
<dbReference type="OrthoDB" id="342900at2759"/>